<reference evidence="1 2" key="1">
    <citation type="journal article" date="2019" name="Appl. Microbiol. Biotechnol.">
        <title>Uncovering carbohydrate metabolism through a genotype-phenotype association study of 56 lactic acid bacteria genomes.</title>
        <authorList>
            <person name="Buron-Moles G."/>
            <person name="Chailyan A."/>
            <person name="Dolejs I."/>
            <person name="Forster J."/>
            <person name="Miks M.H."/>
        </authorList>
    </citation>
    <scope>NUCLEOTIDE SEQUENCE [LARGE SCALE GENOMIC DNA]</scope>
    <source>
        <strain evidence="1 2">ATCC 49373</strain>
    </source>
</reference>
<dbReference type="OrthoDB" id="2246572at2"/>
<dbReference type="EMBL" id="PUFO01000106">
    <property type="protein sequence ID" value="TDG71338.1"/>
    <property type="molecule type" value="Genomic_DNA"/>
</dbReference>
<proteinExistence type="predicted"/>
<protein>
    <submittedName>
        <fullName evidence="1">Uncharacterized protein</fullName>
    </submittedName>
</protein>
<accession>A0A4R5NE52</accession>
<dbReference type="RefSeq" id="WP_010619558.1">
    <property type="nucleotide sequence ID" value="NZ_CP042371.1"/>
</dbReference>
<keyword evidence="2" id="KW-1185">Reference proteome</keyword>
<dbReference type="STRING" id="1122149.FD44_GL000448"/>
<evidence type="ECO:0000313" key="1">
    <source>
        <dbReference type="EMBL" id="TDG71338.1"/>
    </source>
</evidence>
<dbReference type="AlphaFoldDB" id="A0A4R5NE52"/>
<evidence type="ECO:0000313" key="2">
    <source>
        <dbReference type="Proteomes" id="UP000294854"/>
    </source>
</evidence>
<sequence length="133" mass="15328">MKDNLQLGDDEFKQMLLILANPVTQKNHKDFKFLDYEMNEIADDIWAMPAYMADDDDFSFFFIITKIDSGETVVAFAEGQFDDQKFNLGNPVTTGQGLNTLYEQQPDRAKRVLKFLNDISKANEGEWRMIEAS</sequence>
<comment type="caution">
    <text evidence="1">The sequence shown here is derived from an EMBL/GenBank/DDBJ whole genome shotgun (WGS) entry which is preliminary data.</text>
</comment>
<gene>
    <name evidence="1" type="ORF">C5L31_001962</name>
</gene>
<dbReference type="Proteomes" id="UP000294854">
    <property type="component" value="Unassembled WGS sequence"/>
</dbReference>
<organism evidence="1 2">
    <name type="scientific">Secundilactobacillus malefermentans</name>
    <dbReference type="NCBI Taxonomy" id="176292"/>
    <lineage>
        <taxon>Bacteria</taxon>
        <taxon>Bacillati</taxon>
        <taxon>Bacillota</taxon>
        <taxon>Bacilli</taxon>
        <taxon>Lactobacillales</taxon>
        <taxon>Lactobacillaceae</taxon>
        <taxon>Secundilactobacillus</taxon>
    </lineage>
</organism>
<name>A0A4R5NE52_9LACO</name>